<feature type="non-terminal residue" evidence="7">
    <location>
        <position position="107"/>
    </location>
</feature>
<dbReference type="GO" id="GO:0007631">
    <property type="term" value="P:feeding behavior"/>
    <property type="evidence" value="ECO:0007669"/>
    <property type="project" value="TreeGrafter"/>
</dbReference>
<comment type="subcellular location">
    <subcellularLocation>
        <location evidence="1">Secreted</location>
    </subcellularLocation>
</comment>
<dbReference type="GO" id="GO:0005576">
    <property type="term" value="C:extracellular region"/>
    <property type="evidence" value="ECO:0007669"/>
    <property type="project" value="UniProtKB-SubCell"/>
</dbReference>
<organism evidence="7 8">
    <name type="scientific">Gymnorhina tibicen</name>
    <name type="common">Australian magpie</name>
    <name type="synonym">Cracticus tibicen</name>
    <dbReference type="NCBI Taxonomy" id="9132"/>
    <lineage>
        <taxon>Eukaryota</taxon>
        <taxon>Metazoa</taxon>
        <taxon>Chordata</taxon>
        <taxon>Craniata</taxon>
        <taxon>Vertebrata</taxon>
        <taxon>Euteleostomi</taxon>
        <taxon>Archelosauria</taxon>
        <taxon>Archosauria</taxon>
        <taxon>Dinosauria</taxon>
        <taxon>Saurischia</taxon>
        <taxon>Theropoda</taxon>
        <taxon>Coelurosauria</taxon>
        <taxon>Aves</taxon>
        <taxon>Neognathae</taxon>
        <taxon>Neoaves</taxon>
        <taxon>Telluraves</taxon>
        <taxon>Australaves</taxon>
        <taxon>Passeriformes</taxon>
        <taxon>Artamidae</taxon>
        <taxon>Gymnorhina</taxon>
    </lineage>
</organism>
<reference evidence="7 8" key="1">
    <citation type="submission" date="2019-09" db="EMBL/GenBank/DDBJ databases">
        <title>Bird 10,000 Genomes (B10K) Project - Family phase.</title>
        <authorList>
            <person name="Zhang G."/>
        </authorList>
    </citation>
    <scope>NUCLEOTIDE SEQUENCE [LARGE SCALE GENOMIC DNA]</scope>
    <source>
        <strain evidence="7">B10K-DU-002-05</strain>
        <tissue evidence="7">Muscle</tissue>
    </source>
</reference>
<comment type="similarity">
    <text evidence="2">Belongs to the neuropeptide B/W family.</text>
</comment>
<evidence type="ECO:0000256" key="5">
    <source>
        <dbReference type="ARBA" id="ARBA00022729"/>
    </source>
</evidence>
<feature type="non-terminal residue" evidence="7">
    <location>
        <position position="1"/>
    </location>
</feature>
<evidence type="ECO:0000313" key="7">
    <source>
        <dbReference type="EMBL" id="NXM47888.1"/>
    </source>
</evidence>
<keyword evidence="3" id="KW-0964">Secreted</keyword>
<evidence type="ECO:0000256" key="2">
    <source>
        <dbReference type="ARBA" id="ARBA00005292"/>
    </source>
</evidence>
<evidence type="ECO:0000256" key="3">
    <source>
        <dbReference type="ARBA" id="ARBA00022525"/>
    </source>
</evidence>
<proteinExistence type="inferred from homology"/>
<keyword evidence="5" id="KW-0732">Signal</keyword>
<dbReference type="AlphaFoldDB" id="A0A7L1BA28"/>
<dbReference type="EMBL" id="VXAZ01007902">
    <property type="protein sequence ID" value="NXM47888.1"/>
    <property type="molecule type" value="Genomic_DNA"/>
</dbReference>
<keyword evidence="8" id="KW-1185">Reference proteome</keyword>
<gene>
    <name evidence="7" type="primary">Npb</name>
    <name evidence="7" type="ORF">GYMTIB_R01647</name>
</gene>
<dbReference type="PANTHER" id="PTHR28553:SF1">
    <property type="entry name" value="NEUROPEPTIDE B"/>
    <property type="match status" value="1"/>
</dbReference>
<evidence type="ECO:0000256" key="6">
    <source>
        <dbReference type="SAM" id="MobiDB-lite"/>
    </source>
</evidence>
<comment type="caution">
    <text evidence="7">The sequence shown here is derived from an EMBL/GenBank/DDBJ whole genome shotgun (WGS) entry which is preliminary data.</text>
</comment>
<feature type="region of interest" description="Disordered" evidence="6">
    <location>
        <begin position="36"/>
        <end position="61"/>
    </location>
</feature>
<protein>
    <submittedName>
        <fullName evidence="7">NPB protein</fullName>
    </submittedName>
</protein>
<accession>A0A7L1BA28</accession>
<dbReference type="InterPro" id="IPR013297">
    <property type="entry name" value="Neuropept_BW_pre"/>
</dbReference>
<evidence type="ECO:0000256" key="1">
    <source>
        <dbReference type="ARBA" id="ARBA00004613"/>
    </source>
</evidence>
<evidence type="ECO:0000256" key="4">
    <source>
        <dbReference type="ARBA" id="ARBA00022685"/>
    </source>
</evidence>
<name>A0A7L1BA28_GYMTI</name>
<dbReference type="Pfam" id="PF15180">
    <property type="entry name" value="NPBW"/>
    <property type="match status" value="1"/>
</dbReference>
<evidence type="ECO:0000313" key="8">
    <source>
        <dbReference type="Proteomes" id="UP000579941"/>
    </source>
</evidence>
<dbReference type="Proteomes" id="UP000579941">
    <property type="component" value="Unassembled WGS sequence"/>
</dbReference>
<dbReference type="PANTHER" id="PTHR28553">
    <property type="entry name" value="NEUROPEPTIDE B"/>
    <property type="match status" value="1"/>
</dbReference>
<keyword evidence="4" id="KW-0165">Cleavage on pair of basic residues</keyword>
<dbReference type="GO" id="GO:0001664">
    <property type="term" value="F:G protein-coupled receptor binding"/>
    <property type="evidence" value="ECO:0007669"/>
    <property type="project" value="InterPro"/>
</dbReference>
<sequence length="107" mass="11185">LALLVLCRTAEPRYLQTARPRPYSVARASGLLAGLCRSPHTSRSDTDGSAEPGLAMLLPSSAHPPSGLRTAVLCVMDMAAELPGTGDALRCKADVTMSLYPTECADA</sequence>
<dbReference type="GO" id="GO:0007186">
    <property type="term" value="P:G protein-coupled receptor signaling pathway"/>
    <property type="evidence" value="ECO:0007669"/>
    <property type="project" value="TreeGrafter"/>
</dbReference>